<dbReference type="InterPro" id="IPR020449">
    <property type="entry name" value="Tscrpt_reg_AraC-type_HTH"/>
</dbReference>
<name>A0A3S0ICB7_9BACL</name>
<feature type="domain" description="HTH araC/xylS-type" evidence="5">
    <location>
        <begin position="639"/>
        <end position="738"/>
    </location>
</feature>
<dbReference type="PRINTS" id="PR00032">
    <property type="entry name" value="HTHARAC"/>
</dbReference>
<dbReference type="SMART" id="SM00342">
    <property type="entry name" value="HTH_ARAC"/>
    <property type="match status" value="1"/>
</dbReference>
<sequence>MRNLLRLPIRSNKQSVFRKYVFSYLLFLCLPIAFGIQQYVQTHEVLTKSATDLSLQILRMSQNTVDRLFIESDNVVSEISDDNNVLSMLLNASSPPTTEQLYNYSILRSSLNRYVITNKLFEDIFICIANSGMAVSSKTAFNMNDNVVSINGMKLSEWLDEVSKRSTQKQYYSLNNVTIEGKQTSVLAYVSPLPNGVQGKVLGSIIVFIDQRDISSLFQFLVEDGGYAYIQGEQGQFIAPTFTSDQLKNGLALPETLSGRLGSSFEELGGKSMLVSHSRSDQNGWTYIAAQPSSVVLAKADTIKRAILMFAGFTLGLGILAALFLAYRNSKPFSELLNSMSELRSQIEHQLPLLRASVLDRLLKGYYKDEEGAKAALEEAHVQLQGAGYFSISVTANRDDWGAIGYEGMEEVHSFLKDRLEHMLEGFDFLMNMDGNRADLIVAYETTDWEVLRALIRERWAVQADMLQEENGLLLTIGAGRGTALLHELWRSHNEARQALEYHIPTDRGELIWYQERVQDSSYYYYPLDIELKLIQTVKNGDREGLERLMQHLLDVNLQERRLNTVTRRQLQHELQGTLIKLLEQVEASSDSLAKLRERALQQAESGESFSPEAWKKVLHTICEHLAHQKKDKYNKTATAILEMTKAQFTDANFSLSGLASYFKLSESFISILFKDHVGENFSDYVERLRLELACGLLKDTDKSIVQISQESGYNSDKTFRRAFKRVYGIQPTSYRESAHS</sequence>
<organism evidence="6 7">
    <name type="scientific">Paenibacillus whitsoniae</name>
    <dbReference type="NCBI Taxonomy" id="2496558"/>
    <lineage>
        <taxon>Bacteria</taxon>
        <taxon>Bacillati</taxon>
        <taxon>Bacillota</taxon>
        <taxon>Bacilli</taxon>
        <taxon>Bacillales</taxon>
        <taxon>Paenibacillaceae</taxon>
        <taxon>Paenibacillus</taxon>
    </lineage>
</organism>
<reference evidence="6 7" key="1">
    <citation type="submission" date="2018-12" db="EMBL/GenBank/DDBJ databases">
        <title>Bacillus ochoae sp. nov., Paenibacillus whitsoniae sp. nov., Paenibacillus spiritus sp. nov. Isolated from the Mars Exploration Rover during spacecraft assembly.</title>
        <authorList>
            <person name="Seuylemezian A."/>
            <person name="Vaishampayan P."/>
        </authorList>
    </citation>
    <scope>NUCLEOTIDE SEQUENCE [LARGE SCALE GENOMIC DNA]</scope>
    <source>
        <strain evidence="6 7">MER 54</strain>
    </source>
</reference>
<dbReference type="InterPro" id="IPR018060">
    <property type="entry name" value="HTH_AraC"/>
</dbReference>
<dbReference type="Pfam" id="PF12833">
    <property type="entry name" value="HTH_18"/>
    <property type="match status" value="1"/>
</dbReference>
<dbReference type="RefSeq" id="WP_126141078.1">
    <property type="nucleotide sequence ID" value="NZ_RXHU01000025.1"/>
</dbReference>
<keyword evidence="4" id="KW-0812">Transmembrane</keyword>
<evidence type="ECO:0000313" key="6">
    <source>
        <dbReference type="EMBL" id="RTE09864.1"/>
    </source>
</evidence>
<dbReference type="EMBL" id="RXHU01000025">
    <property type="protein sequence ID" value="RTE09864.1"/>
    <property type="molecule type" value="Genomic_DNA"/>
</dbReference>
<protein>
    <submittedName>
        <fullName evidence="6">AraC family transcriptional regulator</fullName>
    </submittedName>
</protein>
<keyword evidence="1" id="KW-0805">Transcription regulation</keyword>
<feature type="transmembrane region" description="Helical" evidence="4">
    <location>
        <begin position="21"/>
        <end position="40"/>
    </location>
</feature>
<evidence type="ECO:0000256" key="2">
    <source>
        <dbReference type="ARBA" id="ARBA00023125"/>
    </source>
</evidence>
<dbReference type="Gene3D" id="1.10.10.60">
    <property type="entry name" value="Homeodomain-like"/>
    <property type="match status" value="2"/>
</dbReference>
<dbReference type="Proteomes" id="UP000276128">
    <property type="component" value="Unassembled WGS sequence"/>
</dbReference>
<dbReference type="OrthoDB" id="368621at2"/>
<gene>
    <name evidence="6" type="ORF">EJQ19_10025</name>
</gene>
<evidence type="ECO:0000259" key="5">
    <source>
        <dbReference type="PROSITE" id="PS01124"/>
    </source>
</evidence>
<comment type="caution">
    <text evidence="6">The sequence shown here is derived from an EMBL/GenBank/DDBJ whole genome shotgun (WGS) entry which is preliminary data.</text>
</comment>
<evidence type="ECO:0000256" key="4">
    <source>
        <dbReference type="SAM" id="Phobius"/>
    </source>
</evidence>
<dbReference type="GO" id="GO:0003700">
    <property type="term" value="F:DNA-binding transcription factor activity"/>
    <property type="evidence" value="ECO:0007669"/>
    <property type="project" value="InterPro"/>
</dbReference>
<evidence type="ECO:0000313" key="7">
    <source>
        <dbReference type="Proteomes" id="UP000276128"/>
    </source>
</evidence>
<dbReference type="PANTHER" id="PTHR43280:SF2">
    <property type="entry name" value="HTH-TYPE TRANSCRIPTIONAL REGULATOR EXSA"/>
    <property type="match status" value="1"/>
</dbReference>
<evidence type="ECO:0000256" key="1">
    <source>
        <dbReference type="ARBA" id="ARBA00023015"/>
    </source>
</evidence>
<proteinExistence type="predicted"/>
<dbReference type="AlphaFoldDB" id="A0A3S0ICB7"/>
<evidence type="ECO:0000256" key="3">
    <source>
        <dbReference type="ARBA" id="ARBA00023163"/>
    </source>
</evidence>
<dbReference type="PROSITE" id="PS01124">
    <property type="entry name" value="HTH_ARAC_FAMILY_2"/>
    <property type="match status" value="1"/>
</dbReference>
<dbReference type="SUPFAM" id="SSF46689">
    <property type="entry name" value="Homeodomain-like"/>
    <property type="match status" value="1"/>
</dbReference>
<keyword evidence="4" id="KW-1133">Transmembrane helix</keyword>
<keyword evidence="7" id="KW-1185">Reference proteome</keyword>
<dbReference type="InterPro" id="IPR009057">
    <property type="entry name" value="Homeodomain-like_sf"/>
</dbReference>
<dbReference type="GO" id="GO:0043565">
    <property type="term" value="F:sequence-specific DNA binding"/>
    <property type="evidence" value="ECO:0007669"/>
    <property type="project" value="InterPro"/>
</dbReference>
<keyword evidence="4" id="KW-0472">Membrane</keyword>
<accession>A0A3S0ICB7</accession>
<dbReference type="Gene3D" id="3.30.450.20">
    <property type="entry name" value="PAS domain"/>
    <property type="match status" value="1"/>
</dbReference>
<dbReference type="PANTHER" id="PTHR43280">
    <property type="entry name" value="ARAC-FAMILY TRANSCRIPTIONAL REGULATOR"/>
    <property type="match status" value="1"/>
</dbReference>
<keyword evidence="2" id="KW-0238">DNA-binding</keyword>
<keyword evidence="3" id="KW-0804">Transcription</keyword>